<protein>
    <submittedName>
        <fullName evidence="2 3">Uncharacterized protein</fullName>
    </submittedName>
</protein>
<dbReference type="EnsemblPlants" id="Pp3c11_240V3.1">
    <property type="protein sequence ID" value="Pp3c11_240V3.1"/>
    <property type="gene ID" value="Pp3c11_240"/>
</dbReference>
<organism evidence="2">
    <name type="scientific">Physcomitrium patens</name>
    <name type="common">Spreading-leaved earth moss</name>
    <name type="synonym">Physcomitrella patens</name>
    <dbReference type="NCBI Taxonomy" id="3218"/>
    <lineage>
        <taxon>Eukaryota</taxon>
        <taxon>Viridiplantae</taxon>
        <taxon>Streptophyta</taxon>
        <taxon>Embryophyta</taxon>
        <taxon>Bryophyta</taxon>
        <taxon>Bryophytina</taxon>
        <taxon>Bryopsida</taxon>
        <taxon>Funariidae</taxon>
        <taxon>Funariales</taxon>
        <taxon>Funariaceae</taxon>
        <taxon>Physcomitrium</taxon>
    </lineage>
</organism>
<dbReference type="Gramene" id="Pp3c11_240V3.1">
    <property type="protein sequence ID" value="Pp3c11_240V3.1"/>
    <property type="gene ID" value="Pp3c11_240"/>
</dbReference>
<keyword evidence="4" id="KW-1185">Reference proteome</keyword>
<dbReference type="OrthoDB" id="1933401at2759"/>
<reference evidence="2 4" key="1">
    <citation type="journal article" date="2008" name="Science">
        <title>The Physcomitrella genome reveals evolutionary insights into the conquest of land by plants.</title>
        <authorList>
            <person name="Rensing S."/>
            <person name="Lang D."/>
            <person name="Zimmer A."/>
            <person name="Terry A."/>
            <person name="Salamov A."/>
            <person name="Shapiro H."/>
            <person name="Nishiyama T."/>
            <person name="Perroud P.-F."/>
            <person name="Lindquist E."/>
            <person name="Kamisugi Y."/>
            <person name="Tanahashi T."/>
            <person name="Sakakibara K."/>
            <person name="Fujita T."/>
            <person name="Oishi K."/>
            <person name="Shin-I T."/>
            <person name="Kuroki Y."/>
            <person name="Toyoda A."/>
            <person name="Suzuki Y."/>
            <person name="Hashimoto A."/>
            <person name="Yamaguchi K."/>
            <person name="Sugano A."/>
            <person name="Kohara Y."/>
            <person name="Fujiyama A."/>
            <person name="Anterola A."/>
            <person name="Aoki S."/>
            <person name="Ashton N."/>
            <person name="Barbazuk W.B."/>
            <person name="Barker E."/>
            <person name="Bennetzen J."/>
            <person name="Bezanilla M."/>
            <person name="Blankenship R."/>
            <person name="Cho S.H."/>
            <person name="Dutcher S."/>
            <person name="Estelle M."/>
            <person name="Fawcett J.A."/>
            <person name="Gundlach H."/>
            <person name="Hanada K."/>
            <person name="Heyl A."/>
            <person name="Hicks K.A."/>
            <person name="Hugh J."/>
            <person name="Lohr M."/>
            <person name="Mayer K."/>
            <person name="Melkozernov A."/>
            <person name="Murata T."/>
            <person name="Nelson D."/>
            <person name="Pils B."/>
            <person name="Prigge M."/>
            <person name="Reiss B."/>
            <person name="Renner T."/>
            <person name="Rombauts S."/>
            <person name="Rushton P."/>
            <person name="Sanderfoot A."/>
            <person name="Schween G."/>
            <person name="Shiu S.-H."/>
            <person name="Stueber K."/>
            <person name="Theodoulou F.L."/>
            <person name="Tu H."/>
            <person name="Van de Peer Y."/>
            <person name="Verrier P.J."/>
            <person name="Waters E."/>
            <person name="Wood A."/>
            <person name="Yang L."/>
            <person name="Cove D."/>
            <person name="Cuming A."/>
            <person name="Hasebe M."/>
            <person name="Lucas S."/>
            <person name="Mishler D.B."/>
            <person name="Reski R."/>
            <person name="Grigoriev I."/>
            <person name="Quatrano R.S."/>
            <person name="Boore J.L."/>
        </authorList>
    </citation>
    <scope>NUCLEOTIDE SEQUENCE [LARGE SCALE GENOMIC DNA]</scope>
    <source>
        <strain evidence="3 4">cv. Gransden 2004</strain>
    </source>
</reference>
<evidence type="ECO:0000256" key="1">
    <source>
        <dbReference type="SAM" id="MobiDB-lite"/>
    </source>
</evidence>
<dbReference type="KEGG" id="ppp:112288428"/>
<evidence type="ECO:0000313" key="4">
    <source>
        <dbReference type="Proteomes" id="UP000006727"/>
    </source>
</evidence>
<dbReference type="GeneID" id="112288428"/>
<gene>
    <name evidence="3" type="primary">LOC112288428</name>
    <name evidence="2" type="ORF">PHYPA_014390</name>
</gene>
<name>A0A2K1JSU4_PHYPA</name>
<dbReference type="PaxDb" id="3218-PP1S39_36V6.1"/>
<feature type="region of interest" description="Disordered" evidence="1">
    <location>
        <begin position="265"/>
        <end position="287"/>
    </location>
</feature>
<dbReference type="Gramene" id="Pp3c11_240V3.2">
    <property type="protein sequence ID" value="Pp3c11_240V3.2"/>
    <property type="gene ID" value="Pp3c11_240"/>
</dbReference>
<proteinExistence type="predicted"/>
<feature type="compositionally biased region" description="Low complexity" evidence="1">
    <location>
        <begin position="274"/>
        <end position="287"/>
    </location>
</feature>
<dbReference type="EMBL" id="ABEU02000011">
    <property type="protein sequence ID" value="PNR44621.1"/>
    <property type="molecule type" value="Genomic_DNA"/>
</dbReference>
<dbReference type="RefSeq" id="XP_024388350.1">
    <property type="nucleotide sequence ID" value="XM_024532582.2"/>
</dbReference>
<evidence type="ECO:0000313" key="3">
    <source>
        <dbReference type="EnsemblPlants" id="Pp3c11_240V3.1"/>
    </source>
</evidence>
<dbReference type="EnsemblPlants" id="Pp3c11_240V3.2">
    <property type="protein sequence ID" value="Pp3c11_240V3.2"/>
    <property type="gene ID" value="Pp3c11_240"/>
</dbReference>
<evidence type="ECO:0000313" key="2">
    <source>
        <dbReference type="EMBL" id="PNR44621.1"/>
    </source>
</evidence>
<sequence>MGAEFGAQGTAALIDNKSIAVYKQFENQRSKHRNATEAEICLRVKEFIKKRLNGIVDEECSKRVMDLTTVALSSLSSTVIPFSGVAVVVAATLIQCLDFSLTLGLIPLLNVRSFNDLRDMSKNVGRSIRNSGKSSVMAGVETAVLEVLKKLGLGDWIWTEILRDILLEMIGDSAMDVVWIMTPLLTVPKYMMHRHLIKKMYRKLGDKAEIVHTQWMEENCVTKVAVQTTVVSQVVDGMQVDAFGNVQGIHIQTQEVSATQVATSSGAQTNGYHQQQAQSQQWSPYPSSSQAPCYSHIANPVMMPGTAPSYAPQPQQMPPATGSNYFQPQATLQPTGIVVMGYAPPANSSYFQPQPTGSFVMGYEPPKNSSFFQSQVGGQFQPQPAGYYQAAAAAQTYTSLPNPTYVQQLPDYGTQ</sequence>
<dbReference type="AlphaFoldDB" id="A0A2K1JSU4"/>
<accession>A0A2K1JSU4</accession>
<reference evidence="2 4" key="2">
    <citation type="journal article" date="2018" name="Plant J.">
        <title>The Physcomitrella patens chromosome-scale assembly reveals moss genome structure and evolution.</title>
        <authorList>
            <person name="Lang D."/>
            <person name="Ullrich K.K."/>
            <person name="Murat F."/>
            <person name="Fuchs J."/>
            <person name="Jenkins J."/>
            <person name="Haas F.B."/>
            <person name="Piednoel M."/>
            <person name="Gundlach H."/>
            <person name="Van Bel M."/>
            <person name="Meyberg R."/>
            <person name="Vives C."/>
            <person name="Morata J."/>
            <person name="Symeonidi A."/>
            <person name="Hiss M."/>
            <person name="Muchero W."/>
            <person name="Kamisugi Y."/>
            <person name="Saleh O."/>
            <person name="Blanc G."/>
            <person name="Decker E.L."/>
            <person name="van Gessel N."/>
            <person name="Grimwood J."/>
            <person name="Hayes R.D."/>
            <person name="Graham S.W."/>
            <person name="Gunter L.E."/>
            <person name="McDaniel S.F."/>
            <person name="Hoernstein S.N.W."/>
            <person name="Larsson A."/>
            <person name="Li F.W."/>
            <person name="Perroud P.F."/>
            <person name="Phillips J."/>
            <person name="Ranjan P."/>
            <person name="Rokshar D.S."/>
            <person name="Rothfels C.J."/>
            <person name="Schneider L."/>
            <person name="Shu S."/>
            <person name="Stevenson D.W."/>
            <person name="Thummler F."/>
            <person name="Tillich M."/>
            <person name="Villarreal Aguilar J.C."/>
            <person name="Widiez T."/>
            <person name="Wong G.K."/>
            <person name="Wymore A."/>
            <person name="Zhang Y."/>
            <person name="Zimmer A.D."/>
            <person name="Quatrano R.S."/>
            <person name="Mayer K.F.X."/>
            <person name="Goodstein D."/>
            <person name="Casacuberta J.M."/>
            <person name="Vandepoele K."/>
            <person name="Reski R."/>
            <person name="Cuming A.C."/>
            <person name="Tuskan G.A."/>
            <person name="Maumus F."/>
            <person name="Salse J."/>
            <person name="Schmutz J."/>
            <person name="Rensing S.A."/>
        </authorList>
    </citation>
    <scope>NUCLEOTIDE SEQUENCE [LARGE SCALE GENOMIC DNA]</scope>
    <source>
        <strain evidence="3 4">cv. Gransden 2004</strain>
    </source>
</reference>
<reference evidence="3" key="3">
    <citation type="submission" date="2020-12" db="UniProtKB">
        <authorList>
            <consortium name="EnsemblPlants"/>
        </authorList>
    </citation>
    <scope>IDENTIFICATION</scope>
</reference>
<dbReference type="Proteomes" id="UP000006727">
    <property type="component" value="Chromosome 11"/>
</dbReference>